<dbReference type="Proteomes" id="UP000184480">
    <property type="component" value="Unassembled WGS sequence"/>
</dbReference>
<evidence type="ECO:0000256" key="2">
    <source>
        <dbReference type="ARBA" id="ARBA00022679"/>
    </source>
</evidence>
<dbReference type="Pfam" id="PF01075">
    <property type="entry name" value="Glyco_transf_9"/>
    <property type="match status" value="1"/>
</dbReference>
<keyword evidence="2 3" id="KW-0808">Transferase</keyword>
<dbReference type="CDD" id="cd03789">
    <property type="entry name" value="GT9_LPS_heptosyltransferase"/>
    <property type="match status" value="1"/>
</dbReference>
<dbReference type="AlphaFoldDB" id="A0A1M5CCK4"/>
<accession>A0A1M5CCK4</accession>
<dbReference type="PANTHER" id="PTHR30160:SF22">
    <property type="entry name" value="LIPOPOLYSACCHARIDE CORE BIOSYNTHESIS PROTEIN"/>
    <property type="match status" value="1"/>
</dbReference>
<evidence type="ECO:0000256" key="1">
    <source>
        <dbReference type="ARBA" id="ARBA00022676"/>
    </source>
</evidence>
<dbReference type="EMBL" id="FQUC01000007">
    <property type="protein sequence ID" value="SHF52152.1"/>
    <property type="molecule type" value="Genomic_DNA"/>
</dbReference>
<dbReference type="STRING" id="1346286.SAMN05444362_107108"/>
<dbReference type="Gene3D" id="3.40.50.2000">
    <property type="entry name" value="Glycogen Phosphorylase B"/>
    <property type="match status" value="2"/>
</dbReference>
<evidence type="ECO:0000313" key="3">
    <source>
        <dbReference type="EMBL" id="SHF52152.1"/>
    </source>
</evidence>
<dbReference type="GO" id="GO:0009244">
    <property type="term" value="P:lipopolysaccharide core region biosynthetic process"/>
    <property type="evidence" value="ECO:0007669"/>
    <property type="project" value="TreeGrafter"/>
</dbReference>
<keyword evidence="4" id="KW-1185">Reference proteome</keyword>
<gene>
    <name evidence="3" type="ORF">SAMN05444362_107108</name>
</gene>
<dbReference type="RefSeq" id="WP_062179497.1">
    <property type="nucleotide sequence ID" value="NZ_BBXL01000007.1"/>
</dbReference>
<dbReference type="GO" id="GO:0005829">
    <property type="term" value="C:cytosol"/>
    <property type="evidence" value="ECO:0007669"/>
    <property type="project" value="TreeGrafter"/>
</dbReference>
<dbReference type="PANTHER" id="PTHR30160">
    <property type="entry name" value="TETRAACYLDISACCHARIDE 4'-KINASE-RELATED"/>
    <property type="match status" value="1"/>
</dbReference>
<dbReference type="SUPFAM" id="SSF53756">
    <property type="entry name" value="UDP-Glycosyltransferase/glycogen phosphorylase"/>
    <property type="match status" value="1"/>
</dbReference>
<proteinExistence type="predicted"/>
<reference evidence="4" key="1">
    <citation type="submission" date="2016-11" db="EMBL/GenBank/DDBJ databases">
        <authorList>
            <person name="Varghese N."/>
            <person name="Submissions S."/>
        </authorList>
    </citation>
    <scope>NUCLEOTIDE SEQUENCE [LARGE SCALE GENOMIC DNA]</scope>
    <source>
        <strain evidence="4">DSM 27370</strain>
    </source>
</reference>
<organism evidence="3 4">
    <name type="scientific">Dysgonomonas macrotermitis</name>
    <dbReference type="NCBI Taxonomy" id="1346286"/>
    <lineage>
        <taxon>Bacteria</taxon>
        <taxon>Pseudomonadati</taxon>
        <taxon>Bacteroidota</taxon>
        <taxon>Bacteroidia</taxon>
        <taxon>Bacteroidales</taxon>
        <taxon>Dysgonomonadaceae</taxon>
        <taxon>Dysgonomonas</taxon>
    </lineage>
</organism>
<evidence type="ECO:0000313" key="4">
    <source>
        <dbReference type="Proteomes" id="UP000184480"/>
    </source>
</evidence>
<dbReference type="GO" id="GO:0008713">
    <property type="term" value="F:ADP-heptose-lipopolysaccharide heptosyltransferase activity"/>
    <property type="evidence" value="ECO:0007669"/>
    <property type="project" value="TreeGrafter"/>
</dbReference>
<dbReference type="OrthoDB" id="9768048at2"/>
<protein>
    <submittedName>
        <fullName evidence="3">ADP-heptose:LPS heptosyltransferase</fullName>
    </submittedName>
</protein>
<dbReference type="InterPro" id="IPR002201">
    <property type="entry name" value="Glyco_trans_9"/>
</dbReference>
<name>A0A1M5CCK4_9BACT</name>
<dbReference type="InterPro" id="IPR051199">
    <property type="entry name" value="LPS_LOS_Heptosyltrfase"/>
</dbReference>
<keyword evidence="1" id="KW-0328">Glycosyltransferase</keyword>
<sequence length="351" mass="39825">MAKILITRLSSFGDVAMLVPVVFSVAARYPQDRFIVLTRKSFAPLFENLGFNINAVTFDPSNHHKGFFGTLMLLKNVLKYGYSHVADVHDVLRTKLIRRCMAMLGKKTAYIDKGRAEKRQMIVSKQLYPPLTSSYERYMAVFEEIGFPAEMVFKNFFEFKERSLYPLRAVVKEKNCAWIGIAPFSKHAEKIYPLDKMETVLKKLSENFGAKIFLFGSGPQERSVLEEWEGKYENVISISGKLNLINELLLISYIDVMISMDSANMHLASLVETPVVSIWGATHPNLGFYGFNQDLDNVIQTDIECRPCSVYGEVPCARKDLACLNAITEKEILEKVAEILFKGKGSNEIEQ</sequence>